<proteinExistence type="predicted"/>
<accession>A0A913YEE3</accession>
<feature type="compositionally biased region" description="Basic and acidic residues" evidence="1">
    <location>
        <begin position="79"/>
        <end position="92"/>
    </location>
</feature>
<keyword evidence="4" id="KW-1185">Reference proteome</keyword>
<dbReference type="Proteomes" id="UP000887567">
    <property type="component" value="Unplaced"/>
</dbReference>
<dbReference type="RefSeq" id="XP_028513409.1">
    <property type="nucleotide sequence ID" value="XM_028657608.1"/>
</dbReference>
<feature type="chain" id="PRO_5037272500" evidence="2">
    <location>
        <begin position="20"/>
        <end position="199"/>
    </location>
</feature>
<keyword evidence="2" id="KW-0732">Signal</keyword>
<dbReference type="KEGG" id="epa:110234177"/>
<feature type="region of interest" description="Disordered" evidence="1">
    <location>
        <begin position="109"/>
        <end position="129"/>
    </location>
</feature>
<dbReference type="GeneID" id="110234177"/>
<protein>
    <submittedName>
        <fullName evidence="3">Uncharacterized protein</fullName>
    </submittedName>
</protein>
<feature type="compositionally biased region" description="Basic and acidic residues" evidence="1">
    <location>
        <begin position="110"/>
        <end position="125"/>
    </location>
</feature>
<evidence type="ECO:0000313" key="4">
    <source>
        <dbReference type="Proteomes" id="UP000887567"/>
    </source>
</evidence>
<name>A0A913YEE3_EXADI</name>
<feature type="region of interest" description="Disordered" evidence="1">
    <location>
        <begin position="167"/>
        <end position="199"/>
    </location>
</feature>
<reference evidence="3" key="1">
    <citation type="submission" date="2022-11" db="UniProtKB">
        <authorList>
            <consortium name="EnsemblMetazoa"/>
        </authorList>
    </citation>
    <scope>IDENTIFICATION</scope>
</reference>
<evidence type="ECO:0000313" key="3">
    <source>
        <dbReference type="EnsemblMetazoa" id="XP_028513409.1"/>
    </source>
</evidence>
<feature type="signal peptide" evidence="2">
    <location>
        <begin position="1"/>
        <end position="19"/>
    </location>
</feature>
<sequence>MLRVLFVTILSVFFTSILSKSVPVFTYSASVDDNSEVEQLFSKILKEPVSFHDEGKKEARPWFTGDVGAGSVNKRHRPVKSEEEIPQKKEEKPCYGDVGEGCVDKRHRPVKTEQEIPEKKEEKPCYGDVGEGCVDKRHRPVKTEQEIPEKKEEKPCYGDVGEGCVDKRHRPVKTEQEIPEKKEEKPCYGDVGTTRSDLP</sequence>
<feature type="region of interest" description="Disordered" evidence="1">
    <location>
        <begin position="60"/>
        <end position="92"/>
    </location>
</feature>
<organism evidence="3 4">
    <name type="scientific">Exaiptasia diaphana</name>
    <name type="common">Tropical sea anemone</name>
    <name type="synonym">Aiptasia pulchella</name>
    <dbReference type="NCBI Taxonomy" id="2652724"/>
    <lineage>
        <taxon>Eukaryota</taxon>
        <taxon>Metazoa</taxon>
        <taxon>Cnidaria</taxon>
        <taxon>Anthozoa</taxon>
        <taxon>Hexacorallia</taxon>
        <taxon>Actiniaria</taxon>
        <taxon>Aiptasiidae</taxon>
        <taxon>Exaiptasia</taxon>
    </lineage>
</organism>
<feature type="compositionally biased region" description="Basic and acidic residues" evidence="1">
    <location>
        <begin position="172"/>
        <end position="187"/>
    </location>
</feature>
<evidence type="ECO:0000256" key="2">
    <source>
        <dbReference type="SAM" id="SignalP"/>
    </source>
</evidence>
<dbReference type="EnsemblMetazoa" id="XM_028657608.1">
    <property type="protein sequence ID" value="XP_028513409.1"/>
    <property type="gene ID" value="LOC110234177"/>
</dbReference>
<evidence type="ECO:0000256" key="1">
    <source>
        <dbReference type="SAM" id="MobiDB-lite"/>
    </source>
</evidence>
<dbReference type="AlphaFoldDB" id="A0A913YEE3"/>